<evidence type="ECO:0000256" key="11">
    <source>
        <dbReference type="ARBA" id="ARBA00023015"/>
    </source>
</evidence>
<evidence type="ECO:0000256" key="12">
    <source>
        <dbReference type="ARBA" id="ARBA00023163"/>
    </source>
</evidence>
<comment type="caution">
    <text evidence="21">The sequence shown here is derived from an EMBL/GenBank/DDBJ whole genome shotgun (WGS) entry which is preliminary data.</text>
</comment>
<dbReference type="EC" id="3.4.19.12" evidence="4"/>
<name>A0AAW0SWT6_SCYPA</name>
<keyword evidence="10" id="KW-0788">Thiol protease</keyword>
<evidence type="ECO:0000256" key="16">
    <source>
        <dbReference type="ARBA" id="ARBA00069055"/>
    </source>
</evidence>
<protein>
    <recommendedName>
        <fullName evidence="16">Ataxin-3 homolog</fullName>
        <ecNumber evidence="4">3.4.19.12</ecNumber>
    </recommendedName>
    <alternativeName>
        <fullName evidence="17">Machado-Joseph disease-like protein</fullName>
    </alternativeName>
</protein>
<keyword evidence="5" id="KW-0963">Cytoplasm</keyword>
<evidence type="ECO:0000256" key="5">
    <source>
        <dbReference type="ARBA" id="ARBA00022490"/>
    </source>
</evidence>
<reference evidence="21 22" key="1">
    <citation type="submission" date="2023-03" db="EMBL/GenBank/DDBJ databases">
        <title>High-quality genome of Scylla paramamosain provides insights in environmental adaptation.</title>
        <authorList>
            <person name="Zhang L."/>
        </authorList>
    </citation>
    <scope>NUCLEOTIDE SEQUENCE [LARGE SCALE GENOMIC DNA]</scope>
    <source>
        <strain evidence="21">LZ_2023a</strain>
        <tissue evidence="21">Muscle</tissue>
    </source>
</reference>
<dbReference type="Pfam" id="PF02099">
    <property type="entry name" value="Josephin"/>
    <property type="match status" value="1"/>
</dbReference>
<feature type="active site" evidence="18 19">
    <location>
        <position position="150"/>
    </location>
</feature>
<feature type="active site" evidence="19">
    <location>
        <position position="135"/>
    </location>
</feature>
<evidence type="ECO:0000256" key="4">
    <source>
        <dbReference type="ARBA" id="ARBA00012759"/>
    </source>
</evidence>
<dbReference type="Gene3D" id="1.10.287.10">
    <property type="entry name" value="S15/NS1, RNA-binding"/>
    <property type="match status" value="1"/>
</dbReference>
<comment type="subunit">
    <text evidence="15">Forms a complex composed of deubiquitinating enzyme atx-3, adapter ubxn-5 and cdc-48.1. Forms a complex composed of deubiquitinating enzyme atx-3, E4 ubiquitin-protein ligase ufd-2 and cdc-48.1. Interacts (via RRDR motif) with cdc-48.1 (via N-terminus) and cdc-48.2 (via N-terminus); the interaction with cdc-48.1 is not required for atx-3 enzymatic activity. Interacts (via C-terminus) with ubxn-5. May interact with ned-8.</text>
</comment>
<feature type="domain" description="Josephin" evidence="20">
    <location>
        <begin position="14"/>
        <end position="196"/>
    </location>
</feature>
<evidence type="ECO:0000256" key="10">
    <source>
        <dbReference type="ARBA" id="ARBA00022807"/>
    </source>
</evidence>
<evidence type="ECO:0000256" key="6">
    <source>
        <dbReference type="ARBA" id="ARBA00022670"/>
    </source>
</evidence>
<keyword evidence="11" id="KW-0805">Transcription regulation</keyword>
<feature type="active site" evidence="19">
    <location>
        <position position="27"/>
    </location>
</feature>
<sequence length="206" mass="23434">MGFKIKLKTRPSIMDLVYHEKQEGRLCGQHCLNNLLQGQYFTAVELAALARQMDLAERHHMAEAGVHTEDFRRFMQQPSENMDDTGMFSVQVLTSALRVWDLSLVPITSTSSSLARLARSNPEEQQAFICNYKAHWFTVRKLGFQWFNLNSLLSHPELISPTYLSLFLSQLEHEGYAIFVVEGELPPSEADDSLRIHPAQQTTPPG</sequence>
<proteinExistence type="predicted"/>
<keyword evidence="9 19" id="KW-0378">Hydrolase</keyword>
<evidence type="ECO:0000256" key="7">
    <source>
        <dbReference type="ARBA" id="ARBA00022737"/>
    </source>
</evidence>
<dbReference type="GO" id="GO:0005634">
    <property type="term" value="C:nucleus"/>
    <property type="evidence" value="ECO:0007669"/>
    <property type="project" value="UniProtKB-SubCell"/>
</dbReference>
<keyword evidence="7" id="KW-0677">Repeat</keyword>
<dbReference type="PANTHER" id="PTHR14159:SF0">
    <property type="entry name" value="ATAXIN-3-RELATED"/>
    <property type="match status" value="1"/>
</dbReference>
<evidence type="ECO:0000313" key="22">
    <source>
        <dbReference type="Proteomes" id="UP001487740"/>
    </source>
</evidence>
<evidence type="ECO:0000256" key="8">
    <source>
        <dbReference type="ARBA" id="ARBA00022786"/>
    </source>
</evidence>
<evidence type="ECO:0000256" key="1">
    <source>
        <dbReference type="ARBA" id="ARBA00000707"/>
    </source>
</evidence>
<accession>A0AAW0SWT6</accession>
<feature type="active site" description="Proton acceptor" evidence="18">
    <location>
        <position position="135"/>
    </location>
</feature>
<comment type="subcellular location">
    <subcellularLocation>
        <location evidence="3">Cytoplasm</location>
    </subcellularLocation>
    <subcellularLocation>
        <location evidence="2">Nucleus</location>
    </subcellularLocation>
</comment>
<evidence type="ECO:0000256" key="3">
    <source>
        <dbReference type="ARBA" id="ARBA00004496"/>
    </source>
</evidence>
<keyword evidence="8" id="KW-0833">Ubl conjugation pathway</keyword>
<dbReference type="Gene3D" id="3.90.70.40">
    <property type="match status" value="1"/>
</dbReference>
<dbReference type="GO" id="GO:0004843">
    <property type="term" value="F:cysteine-type deubiquitinase activity"/>
    <property type="evidence" value="ECO:0007669"/>
    <property type="project" value="UniProtKB-EC"/>
</dbReference>
<gene>
    <name evidence="21" type="ORF">O3P69_019642</name>
</gene>
<dbReference type="GO" id="GO:0016579">
    <property type="term" value="P:protein deubiquitination"/>
    <property type="evidence" value="ECO:0007669"/>
    <property type="project" value="InterPro"/>
</dbReference>
<evidence type="ECO:0000256" key="2">
    <source>
        <dbReference type="ARBA" id="ARBA00004123"/>
    </source>
</evidence>
<evidence type="ECO:0000313" key="21">
    <source>
        <dbReference type="EMBL" id="KAK8379765.1"/>
    </source>
</evidence>
<evidence type="ECO:0000256" key="17">
    <source>
        <dbReference type="ARBA" id="ARBA00082365"/>
    </source>
</evidence>
<dbReference type="EMBL" id="JARAKH010000043">
    <property type="protein sequence ID" value="KAK8379765.1"/>
    <property type="molecule type" value="Genomic_DNA"/>
</dbReference>
<dbReference type="FunFam" id="3.90.70.40:FF:000005">
    <property type="entry name" value="Ataxin 3"/>
    <property type="match status" value="1"/>
</dbReference>
<comment type="function">
    <text evidence="14">Acts as a chain editing deubiquitinating enzyme that binds and cleaves 'Lys-48'-linked polyubiquitin chains, with a preference for chains containing four or more ubiquitin molecules thereby modulating protein degradation by the ubiquitin-proteasome pathway. Probably by regulating the IGF-1-insulin-like pathway, regulates lifespan. Regulates germline DNA double-strand-break repair and apoptosis in response to DNA damage by recruiting E4 ubiquitin-protein ligase ufd-2 to DNA repair foci. Interacts with key regulators of transcription and represses transcription. Acts as a histone-binding protein that regulates transcription.</text>
</comment>
<dbReference type="InterPro" id="IPR033865">
    <property type="entry name" value="Ataxin-3"/>
</dbReference>
<dbReference type="GO" id="GO:0006508">
    <property type="term" value="P:proteolysis"/>
    <property type="evidence" value="ECO:0007669"/>
    <property type="project" value="UniProtKB-KW"/>
</dbReference>
<dbReference type="FunFam" id="1.10.287.10:FF:000018">
    <property type="entry name" value="Ataxin-3 homolog"/>
    <property type="match status" value="1"/>
</dbReference>
<dbReference type="PRINTS" id="PR01233">
    <property type="entry name" value="JOSEPHIN"/>
</dbReference>
<evidence type="ECO:0000256" key="9">
    <source>
        <dbReference type="ARBA" id="ARBA00022801"/>
    </source>
</evidence>
<dbReference type="AlphaFoldDB" id="A0AAW0SWT6"/>
<evidence type="ECO:0000256" key="19">
    <source>
        <dbReference type="PROSITE-ProRule" id="PRU00331"/>
    </source>
</evidence>
<keyword evidence="6" id="KW-0645">Protease</keyword>
<dbReference type="SMART" id="SM01246">
    <property type="entry name" value="Josephin"/>
    <property type="match status" value="1"/>
</dbReference>
<dbReference type="InterPro" id="IPR006155">
    <property type="entry name" value="Josephin"/>
</dbReference>
<comment type="catalytic activity">
    <reaction evidence="1">
        <text>Thiol-dependent hydrolysis of ester, thioester, amide, peptide and isopeptide bonds formed by the C-terminal Gly of ubiquitin (a 76-residue protein attached to proteins as an intracellular targeting signal).</text>
        <dbReference type="EC" id="3.4.19.12"/>
    </reaction>
</comment>
<evidence type="ECO:0000256" key="18">
    <source>
        <dbReference type="PIRSR" id="PIRSR633865-1"/>
    </source>
</evidence>
<evidence type="ECO:0000256" key="15">
    <source>
        <dbReference type="ARBA" id="ARBA00063584"/>
    </source>
</evidence>
<dbReference type="Proteomes" id="UP001487740">
    <property type="component" value="Unassembled WGS sequence"/>
</dbReference>
<evidence type="ECO:0000259" key="20">
    <source>
        <dbReference type="PROSITE" id="PS50957"/>
    </source>
</evidence>
<organism evidence="21 22">
    <name type="scientific">Scylla paramamosain</name>
    <name type="common">Mud crab</name>
    <dbReference type="NCBI Taxonomy" id="85552"/>
    <lineage>
        <taxon>Eukaryota</taxon>
        <taxon>Metazoa</taxon>
        <taxon>Ecdysozoa</taxon>
        <taxon>Arthropoda</taxon>
        <taxon>Crustacea</taxon>
        <taxon>Multicrustacea</taxon>
        <taxon>Malacostraca</taxon>
        <taxon>Eumalacostraca</taxon>
        <taxon>Eucarida</taxon>
        <taxon>Decapoda</taxon>
        <taxon>Pleocyemata</taxon>
        <taxon>Brachyura</taxon>
        <taxon>Eubrachyura</taxon>
        <taxon>Portunoidea</taxon>
        <taxon>Portunidae</taxon>
        <taxon>Portuninae</taxon>
        <taxon>Scylla</taxon>
    </lineage>
</organism>
<keyword evidence="12" id="KW-0804">Transcription</keyword>
<dbReference type="PROSITE" id="PS50957">
    <property type="entry name" value="JOSEPHIN"/>
    <property type="match status" value="1"/>
</dbReference>
<feature type="active site" description="Nucleophile" evidence="18">
    <location>
        <position position="27"/>
    </location>
</feature>
<dbReference type="GO" id="GO:0005737">
    <property type="term" value="C:cytoplasm"/>
    <property type="evidence" value="ECO:0007669"/>
    <property type="project" value="UniProtKB-SubCell"/>
</dbReference>
<keyword evidence="22" id="KW-1185">Reference proteome</keyword>
<keyword evidence="13" id="KW-0539">Nucleus</keyword>
<evidence type="ECO:0000256" key="13">
    <source>
        <dbReference type="ARBA" id="ARBA00023242"/>
    </source>
</evidence>
<evidence type="ECO:0000256" key="14">
    <source>
        <dbReference type="ARBA" id="ARBA00060106"/>
    </source>
</evidence>
<dbReference type="PANTHER" id="PTHR14159">
    <property type="entry name" value="ATAXIN-3-RELATED"/>
    <property type="match status" value="1"/>
</dbReference>